<feature type="transmembrane region" description="Helical" evidence="5">
    <location>
        <begin position="403"/>
        <end position="421"/>
    </location>
</feature>
<proteinExistence type="predicted"/>
<feature type="transmembrane region" description="Helical" evidence="5">
    <location>
        <begin position="27"/>
        <end position="45"/>
    </location>
</feature>
<feature type="transmembrane region" description="Helical" evidence="5">
    <location>
        <begin position="65"/>
        <end position="88"/>
    </location>
</feature>
<evidence type="ECO:0000256" key="1">
    <source>
        <dbReference type="ARBA" id="ARBA00004651"/>
    </source>
</evidence>
<feature type="transmembrane region" description="Helical" evidence="5">
    <location>
        <begin position="337"/>
        <end position="364"/>
    </location>
</feature>
<keyword evidence="3 5" id="KW-1133">Transmembrane helix</keyword>
<feature type="transmembrane region" description="Helical" evidence="5">
    <location>
        <begin position="160"/>
        <end position="180"/>
    </location>
</feature>
<dbReference type="AlphaFoldDB" id="A0A4R5K7L1"/>
<evidence type="ECO:0000313" key="7">
    <source>
        <dbReference type="EMBL" id="TDF90139.1"/>
    </source>
</evidence>
<keyword evidence="2 5" id="KW-0812">Transmembrane</keyword>
<dbReference type="EMBL" id="SMRU01000036">
    <property type="protein sequence ID" value="TDF90139.1"/>
    <property type="molecule type" value="Genomic_DNA"/>
</dbReference>
<comment type="subcellular location">
    <subcellularLocation>
        <location evidence="1">Cell membrane</location>
        <topology evidence="1">Multi-pass membrane protein</topology>
    </subcellularLocation>
</comment>
<dbReference type="OrthoDB" id="7584869at2"/>
<keyword evidence="4 5" id="KW-0472">Membrane</keyword>
<dbReference type="Pfam" id="PF07690">
    <property type="entry name" value="MFS_1"/>
    <property type="match status" value="2"/>
</dbReference>
<dbReference type="CDD" id="cd06174">
    <property type="entry name" value="MFS"/>
    <property type="match status" value="1"/>
</dbReference>
<dbReference type="InterPro" id="IPR036259">
    <property type="entry name" value="MFS_trans_sf"/>
</dbReference>
<dbReference type="Gene3D" id="1.20.1250.20">
    <property type="entry name" value="MFS general substrate transporter like domains"/>
    <property type="match status" value="2"/>
</dbReference>
<evidence type="ECO:0000256" key="4">
    <source>
        <dbReference type="ARBA" id="ARBA00023136"/>
    </source>
</evidence>
<evidence type="ECO:0000256" key="2">
    <source>
        <dbReference type="ARBA" id="ARBA00022692"/>
    </source>
</evidence>
<feature type="transmembrane region" description="Helical" evidence="5">
    <location>
        <begin position="244"/>
        <end position="263"/>
    </location>
</feature>
<gene>
    <name evidence="7" type="ORF">E1809_22310</name>
</gene>
<evidence type="ECO:0000259" key="6">
    <source>
        <dbReference type="PROSITE" id="PS50850"/>
    </source>
</evidence>
<dbReference type="SUPFAM" id="SSF103473">
    <property type="entry name" value="MFS general substrate transporter"/>
    <property type="match status" value="1"/>
</dbReference>
<sequence>MSLSNVPPTSGVPTTTLAEPVQRVRSLWISGLVLVNVGINAAFFGPLQVLLGQQAIHFDEGQKEAILALVTGCGAAVSMVANPLFGALSDRTASRFGRRVPWVVFGAVLGAAALVGLAGAPNVAVMTILWCLVQAGCNGAYAAITAAIPDRVPVPQRGTVGGLAAMGQTAGILAGAVIASVVSGNFALGFIVCAVVLLVSVVLYFFKNDDSVLPVAERPPFKLWAFLKRFWVSPVKYPDFAWAWLTRFLVNVGNHMVTLYLLFFLKDAVRLQETQGIAPEFGVLILTGLYAVMVIATSVVGGAISDRMGKRKPLVIVSSIVISAASLILAFEPTWTGAIAGAVVLGIGFGAYLAVDFALISQVLPAALDRGRDLGVINIANSLPQVIAPPLASFFVVSWGGYVSLYVAAAAIGLLGAVFVVKIKGVA</sequence>
<evidence type="ECO:0000313" key="8">
    <source>
        <dbReference type="Proteomes" id="UP000295511"/>
    </source>
</evidence>
<feature type="transmembrane region" description="Helical" evidence="5">
    <location>
        <begin position="186"/>
        <end position="206"/>
    </location>
</feature>
<dbReference type="PANTHER" id="PTHR23528:SF1">
    <property type="entry name" value="MAJOR FACILITATOR SUPERFAMILY (MFS) PROFILE DOMAIN-CONTAINING PROTEIN"/>
    <property type="match status" value="1"/>
</dbReference>
<dbReference type="InterPro" id="IPR011701">
    <property type="entry name" value="MFS"/>
</dbReference>
<reference evidence="7 8" key="1">
    <citation type="submission" date="2019-03" db="EMBL/GenBank/DDBJ databases">
        <title>Whole genome sequence of Arthrobacter sp JH1-1.</title>
        <authorList>
            <person name="Trinh H.N."/>
        </authorList>
    </citation>
    <scope>NUCLEOTIDE SEQUENCE [LARGE SCALE GENOMIC DNA]</scope>
    <source>
        <strain evidence="7 8">JH1-1</strain>
    </source>
</reference>
<evidence type="ECO:0000256" key="3">
    <source>
        <dbReference type="ARBA" id="ARBA00022989"/>
    </source>
</evidence>
<name>A0A4R5K7L1_9MICC</name>
<accession>A0A4R5K7L1</accession>
<dbReference type="PANTHER" id="PTHR23528">
    <property type="match status" value="1"/>
</dbReference>
<protein>
    <submittedName>
        <fullName evidence="7">MFS transporter</fullName>
    </submittedName>
</protein>
<dbReference type="GO" id="GO:0022857">
    <property type="term" value="F:transmembrane transporter activity"/>
    <property type="evidence" value="ECO:0007669"/>
    <property type="project" value="InterPro"/>
</dbReference>
<dbReference type="GO" id="GO:0005886">
    <property type="term" value="C:plasma membrane"/>
    <property type="evidence" value="ECO:0007669"/>
    <property type="project" value="UniProtKB-SubCell"/>
</dbReference>
<organism evidence="7 8">
    <name type="scientific">Arthrobacter terricola</name>
    <dbReference type="NCBI Taxonomy" id="2547396"/>
    <lineage>
        <taxon>Bacteria</taxon>
        <taxon>Bacillati</taxon>
        <taxon>Actinomycetota</taxon>
        <taxon>Actinomycetes</taxon>
        <taxon>Micrococcales</taxon>
        <taxon>Micrococcaceae</taxon>
        <taxon>Arthrobacter</taxon>
    </lineage>
</organism>
<dbReference type="Proteomes" id="UP000295511">
    <property type="component" value="Unassembled WGS sequence"/>
</dbReference>
<feature type="transmembrane region" description="Helical" evidence="5">
    <location>
        <begin position="283"/>
        <end position="302"/>
    </location>
</feature>
<dbReference type="PROSITE" id="PS50850">
    <property type="entry name" value="MFS"/>
    <property type="match status" value="1"/>
</dbReference>
<dbReference type="RefSeq" id="WP_133206449.1">
    <property type="nucleotide sequence ID" value="NZ_SMRU01000036.1"/>
</dbReference>
<evidence type="ECO:0000256" key="5">
    <source>
        <dbReference type="SAM" id="Phobius"/>
    </source>
</evidence>
<feature type="transmembrane region" description="Helical" evidence="5">
    <location>
        <begin position="100"/>
        <end position="121"/>
    </location>
</feature>
<comment type="caution">
    <text evidence="7">The sequence shown here is derived from an EMBL/GenBank/DDBJ whole genome shotgun (WGS) entry which is preliminary data.</text>
</comment>
<keyword evidence="8" id="KW-1185">Reference proteome</keyword>
<dbReference type="InterPro" id="IPR020846">
    <property type="entry name" value="MFS_dom"/>
</dbReference>
<feature type="domain" description="Major facilitator superfamily (MFS) profile" evidence="6">
    <location>
        <begin position="239"/>
        <end position="427"/>
    </location>
</feature>
<feature type="transmembrane region" description="Helical" evidence="5">
    <location>
        <begin position="314"/>
        <end position="331"/>
    </location>
</feature>